<keyword evidence="2" id="KW-0732">Signal</keyword>
<evidence type="ECO:0000313" key="5">
    <source>
        <dbReference type="Proteomes" id="UP000228531"/>
    </source>
</evidence>
<organism evidence="4 5">
    <name type="scientific">Yoonia maricola</name>
    <dbReference type="NCBI Taxonomy" id="420999"/>
    <lineage>
        <taxon>Bacteria</taxon>
        <taxon>Pseudomonadati</taxon>
        <taxon>Pseudomonadota</taxon>
        <taxon>Alphaproteobacteria</taxon>
        <taxon>Rhodobacterales</taxon>
        <taxon>Paracoccaceae</taxon>
        <taxon>Yoonia</taxon>
    </lineage>
</organism>
<dbReference type="Gene3D" id="2.40.160.90">
    <property type="match status" value="1"/>
</dbReference>
<evidence type="ECO:0000313" key="4">
    <source>
        <dbReference type="EMBL" id="PJI91397.1"/>
    </source>
</evidence>
<feature type="signal peptide" evidence="2">
    <location>
        <begin position="1"/>
        <end position="19"/>
    </location>
</feature>
<dbReference type="SUPFAM" id="SSF56925">
    <property type="entry name" value="OMPA-like"/>
    <property type="match status" value="1"/>
</dbReference>
<gene>
    <name evidence="4" type="ORF">BC777_0224</name>
</gene>
<dbReference type="RefSeq" id="WP_133122498.1">
    <property type="nucleotide sequence ID" value="NZ_PGTY01000001.1"/>
</dbReference>
<dbReference type="OrthoDB" id="7651366at2"/>
<dbReference type="EMBL" id="PGTY01000001">
    <property type="protein sequence ID" value="PJI91397.1"/>
    <property type="molecule type" value="Genomic_DNA"/>
</dbReference>
<reference evidence="4 5" key="1">
    <citation type="submission" date="2017-11" db="EMBL/GenBank/DDBJ databases">
        <title>Genomic Encyclopedia of Archaeal and Bacterial Type Strains, Phase II (KMG-II): From Individual Species to Whole Genera.</title>
        <authorList>
            <person name="Goeker M."/>
        </authorList>
    </citation>
    <scope>NUCLEOTIDE SEQUENCE [LARGE SCALE GENOMIC DNA]</scope>
    <source>
        <strain evidence="4 5">DSM 29128</strain>
    </source>
</reference>
<evidence type="ECO:0000256" key="2">
    <source>
        <dbReference type="SAM" id="SignalP"/>
    </source>
</evidence>
<evidence type="ECO:0000259" key="3">
    <source>
        <dbReference type="Pfam" id="PF01298"/>
    </source>
</evidence>
<feature type="compositionally biased region" description="Gly residues" evidence="1">
    <location>
        <begin position="25"/>
        <end position="41"/>
    </location>
</feature>
<feature type="region of interest" description="Disordered" evidence="1">
    <location>
        <begin position="25"/>
        <end position="52"/>
    </location>
</feature>
<feature type="chain" id="PRO_5014767105" description="Transferrin-binding protein B C-lobe/N-lobe beta-barrel domain-containing protein" evidence="2">
    <location>
        <begin position="20"/>
        <end position="291"/>
    </location>
</feature>
<dbReference type="InterPro" id="IPR011250">
    <property type="entry name" value="OMP/PagP_B-barrel"/>
</dbReference>
<keyword evidence="5" id="KW-1185">Reference proteome</keyword>
<dbReference type="Pfam" id="PF01298">
    <property type="entry name" value="TbpB_B_D"/>
    <property type="match status" value="1"/>
</dbReference>
<dbReference type="AlphaFoldDB" id="A0A2M8WKF5"/>
<proteinExistence type="predicted"/>
<dbReference type="Proteomes" id="UP000228531">
    <property type="component" value="Unassembled WGS sequence"/>
</dbReference>
<dbReference type="InterPro" id="IPR001677">
    <property type="entry name" value="TbpB_B_D"/>
</dbReference>
<feature type="domain" description="Transferrin-binding protein B C-lobe/N-lobe beta-barrel" evidence="3">
    <location>
        <begin position="169"/>
        <end position="270"/>
    </location>
</feature>
<comment type="caution">
    <text evidence="4">The sequence shown here is derived from an EMBL/GenBank/DDBJ whole genome shotgun (WGS) entry which is preliminary data.</text>
</comment>
<evidence type="ECO:0000256" key="1">
    <source>
        <dbReference type="SAM" id="MobiDB-lite"/>
    </source>
</evidence>
<protein>
    <recommendedName>
        <fullName evidence="3">Transferrin-binding protein B C-lobe/N-lobe beta-barrel domain-containing protein</fullName>
    </recommendedName>
</protein>
<dbReference type="PROSITE" id="PS51257">
    <property type="entry name" value="PROKAR_LIPOPROTEIN"/>
    <property type="match status" value="1"/>
</dbReference>
<accession>A0A2M8WKF5</accession>
<name>A0A2M8WKF5_9RHOB</name>
<sequence>MTMRLATTLPLLMVMTLTACGGGGGDGGSNTDSGGGGGTPGPNGLPFGAEGQSLDDAEGVAATSLAATVEQGNAPDIENVTITVNRDFFDGGLNDLDGTIEIFGETVIISNGSGNLNGDEVLLTFEPNRVGTYTAVFDIDVVDSSGTTGAGAYVFGFETDPTVIAARTTGSLIYNGDFQATGSLDGGPVDTEYEGDITITVDFVGDSAGVDIDGTLNGSTTVNLDADSIALSGNGFSGGLECTSGCNGVGSSSIDATFFGPDADEVGGVLGVDVSVGGNSFEGAGSFIVTP</sequence>